<feature type="binding site" description="axial binding residue" evidence="7">
    <location>
        <position position="465"/>
    </location>
    <ligand>
        <name>heme</name>
        <dbReference type="ChEBI" id="CHEBI:30413"/>
    </ligand>
    <ligandPart>
        <name>Fe</name>
        <dbReference type="ChEBI" id="CHEBI:18248"/>
    </ligandPart>
</feature>
<evidence type="ECO:0000256" key="9">
    <source>
        <dbReference type="SAM" id="Phobius"/>
    </source>
</evidence>
<protein>
    <recommendedName>
        <fullName evidence="12">Cytochrome P450 CYP82D47-like</fullName>
    </recommendedName>
</protein>
<dbReference type="FunFam" id="1.10.630.10:FF:000026">
    <property type="entry name" value="Cytochrome P450 82C4"/>
    <property type="match status" value="1"/>
</dbReference>
<dbReference type="GO" id="GO:0020037">
    <property type="term" value="F:heme binding"/>
    <property type="evidence" value="ECO:0007669"/>
    <property type="project" value="InterPro"/>
</dbReference>
<dbReference type="PRINTS" id="PR00385">
    <property type="entry name" value="P450"/>
</dbReference>
<evidence type="ECO:0000256" key="8">
    <source>
        <dbReference type="RuleBase" id="RU000461"/>
    </source>
</evidence>
<dbReference type="InterPro" id="IPR017972">
    <property type="entry name" value="Cyt_P450_CS"/>
</dbReference>
<dbReference type="PRINTS" id="PR00463">
    <property type="entry name" value="EP450I"/>
</dbReference>
<dbReference type="Gene3D" id="1.10.630.10">
    <property type="entry name" value="Cytochrome P450"/>
    <property type="match status" value="1"/>
</dbReference>
<comment type="similarity">
    <text evidence="8">Belongs to the cytochrome P450 family.</text>
</comment>
<dbReference type="GO" id="GO:0005506">
    <property type="term" value="F:iron ion binding"/>
    <property type="evidence" value="ECO:0007669"/>
    <property type="project" value="InterPro"/>
</dbReference>
<dbReference type="InterPro" id="IPR050651">
    <property type="entry name" value="Plant_Cytochrome_P450_Monoox"/>
</dbReference>
<evidence type="ECO:0000256" key="7">
    <source>
        <dbReference type="PIRSR" id="PIRSR602401-1"/>
    </source>
</evidence>
<reference evidence="10 11" key="1">
    <citation type="submission" date="2019-05" db="EMBL/GenBank/DDBJ databases">
        <title>Mikania micrantha, genome provides insights into the molecular mechanism of rapid growth.</title>
        <authorList>
            <person name="Liu B."/>
        </authorList>
    </citation>
    <scope>NUCLEOTIDE SEQUENCE [LARGE SCALE GENOMIC DNA]</scope>
    <source>
        <strain evidence="10">NLD-2019</strain>
        <tissue evidence="10">Leaf</tissue>
    </source>
</reference>
<comment type="caution">
    <text evidence="10">The sequence shown here is derived from an EMBL/GenBank/DDBJ whole genome shotgun (WGS) entry which is preliminary data.</text>
</comment>
<keyword evidence="9" id="KW-1133">Transmembrane helix</keyword>
<comment type="cofactor">
    <cofactor evidence="1 7">
        <name>heme</name>
        <dbReference type="ChEBI" id="CHEBI:30413"/>
    </cofactor>
</comment>
<keyword evidence="3 7" id="KW-0479">Metal-binding</keyword>
<dbReference type="PANTHER" id="PTHR47947">
    <property type="entry name" value="CYTOCHROME P450 82C3-RELATED"/>
    <property type="match status" value="1"/>
</dbReference>
<dbReference type="GO" id="GO:0004497">
    <property type="term" value="F:monooxygenase activity"/>
    <property type="evidence" value="ECO:0007669"/>
    <property type="project" value="UniProtKB-KW"/>
</dbReference>
<name>A0A5N6NJN8_9ASTR</name>
<evidence type="ECO:0000256" key="5">
    <source>
        <dbReference type="ARBA" id="ARBA00023004"/>
    </source>
</evidence>
<evidence type="ECO:0000256" key="4">
    <source>
        <dbReference type="ARBA" id="ARBA00023002"/>
    </source>
</evidence>
<evidence type="ECO:0000256" key="1">
    <source>
        <dbReference type="ARBA" id="ARBA00001971"/>
    </source>
</evidence>
<keyword evidence="9" id="KW-0812">Transmembrane</keyword>
<keyword evidence="5 7" id="KW-0408">Iron</keyword>
<organism evidence="10 11">
    <name type="scientific">Mikania micrantha</name>
    <name type="common">bitter vine</name>
    <dbReference type="NCBI Taxonomy" id="192012"/>
    <lineage>
        <taxon>Eukaryota</taxon>
        <taxon>Viridiplantae</taxon>
        <taxon>Streptophyta</taxon>
        <taxon>Embryophyta</taxon>
        <taxon>Tracheophyta</taxon>
        <taxon>Spermatophyta</taxon>
        <taxon>Magnoliopsida</taxon>
        <taxon>eudicotyledons</taxon>
        <taxon>Gunneridae</taxon>
        <taxon>Pentapetalae</taxon>
        <taxon>asterids</taxon>
        <taxon>campanulids</taxon>
        <taxon>Asterales</taxon>
        <taxon>Asteraceae</taxon>
        <taxon>Asteroideae</taxon>
        <taxon>Heliantheae alliance</taxon>
        <taxon>Eupatorieae</taxon>
        <taxon>Mikania</taxon>
    </lineage>
</organism>
<dbReference type="AlphaFoldDB" id="A0A5N6NJN8"/>
<feature type="transmembrane region" description="Helical" evidence="9">
    <location>
        <begin position="231"/>
        <end position="250"/>
    </location>
</feature>
<feature type="transmembrane region" description="Helical" evidence="9">
    <location>
        <begin position="6"/>
        <end position="28"/>
    </location>
</feature>
<dbReference type="SUPFAM" id="SSF48264">
    <property type="entry name" value="Cytochrome P450"/>
    <property type="match status" value="1"/>
</dbReference>
<dbReference type="Proteomes" id="UP000326396">
    <property type="component" value="Linkage Group LG19"/>
</dbReference>
<evidence type="ECO:0000256" key="6">
    <source>
        <dbReference type="ARBA" id="ARBA00023033"/>
    </source>
</evidence>
<dbReference type="PROSITE" id="PS00086">
    <property type="entry name" value="CYTOCHROME_P450"/>
    <property type="match status" value="1"/>
</dbReference>
<dbReference type="OrthoDB" id="2789670at2759"/>
<keyword evidence="9" id="KW-0472">Membrane</keyword>
<dbReference type="InterPro" id="IPR002401">
    <property type="entry name" value="Cyt_P450_E_grp-I"/>
</dbReference>
<dbReference type="GO" id="GO:0016705">
    <property type="term" value="F:oxidoreductase activity, acting on paired donors, with incorporation or reduction of molecular oxygen"/>
    <property type="evidence" value="ECO:0007669"/>
    <property type="project" value="InterPro"/>
</dbReference>
<accession>A0A5N6NJN8</accession>
<evidence type="ECO:0000313" key="10">
    <source>
        <dbReference type="EMBL" id="KAD4888710.1"/>
    </source>
</evidence>
<dbReference type="EMBL" id="SZYD01000011">
    <property type="protein sequence ID" value="KAD4888710.1"/>
    <property type="molecule type" value="Genomic_DNA"/>
</dbReference>
<gene>
    <name evidence="10" type="ORF">E3N88_20783</name>
</gene>
<keyword evidence="6 8" id="KW-0503">Monooxygenase</keyword>
<keyword evidence="11" id="KW-1185">Reference proteome</keyword>
<dbReference type="InterPro" id="IPR036396">
    <property type="entry name" value="Cyt_P450_sf"/>
</dbReference>
<evidence type="ECO:0008006" key="12">
    <source>
        <dbReference type="Google" id="ProtNLM"/>
    </source>
</evidence>
<dbReference type="PANTHER" id="PTHR47947:SF39">
    <property type="entry name" value="CYTOCHROME P450"/>
    <property type="match status" value="1"/>
</dbReference>
<dbReference type="InterPro" id="IPR001128">
    <property type="entry name" value="Cyt_P450"/>
</dbReference>
<evidence type="ECO:0000256" key="3">
    <source>
        <dbReference type="ARBA" id="ARBA00022723"/>
    </source>
</evidence>
<keyword evidence="2 7" id="KW-0349">Heme</keyword>
<evidence type="ECO:0000256" key="2">
    <source>
        <dbReference type="ARBA" id="ARBA00022617"/>
    </source>
</evidence>
<evidence type="ECO:0000313" key="11">
    <source>
        <dbReference type="Proteomes" id="UP000326396"/>
    </source>
</evidence>
<dbReference type="CDD" id="cd20654">
    <property type="entry name" value="CYP82"/>
    <property type="match status" value="1"/>
</dbReference>
<proteinExistence type="inferred from homology"/>
<sequence length="526" mass="59820">MDPFSFLQNYTLIIAAASALTLALYFLLLTPKTTKHRAIPEASGAWPIVGHFNLFRGSSDLPHRTLAALAVKHGPIFTVRLGIHRVLVVHNWQLAKEIFTTHDVIISNRPNYLASKILGSNYGMFAFAPYGSYWREMRRIISVELLSSRRLEQLRHVRSSELDNSIKNLYELWREKRDDQRKVLVEMKTWFGEINMNLILRMVTGRRFSGATSSDEEAKEMKRCREVMREFFRFLGLFVAADVLPFLGWFDLGGHEKAMKRVACEIDGMVGKWLDEHRNKRNYEGVEEKDFMDVMISAVETEGLNEYDSDTVIKSTAMVLIASSADTTTVMLTWTLCLLLNNPHSLKKTQEELDKVVGRDRQVNESDITNLVYLQAVIKETLRLYPAGRLGGARQFSEDCTVAGYHVPKGTWLFSNLWKLQQDPDIWSNPSEFRPERFLEETHKHVDVKGAHFELIPFGAGRRFCPGIALALQVLHMVVATLLQHFDISTPDGAPVDMAETAGMTNAKASPLEVLISPRMSSNAIW</sequence>
<dbReference type="Pfam" id="PF00067">
    <property type="entry name" value="p450"/>
    <property type="match status" value="1"/>
</dbReference>
<keyword evidence="4 8" id="KW-0560">Oxidoreductase</keyword>